<feature type="region of interest" description="Disordered" evidence="2">
    <location>
        <begin position="175"/>
        <end position="194"/>
    </location>
</feature>
<dbReference type="InterPro" id="IPR018392">
    <property type="entry name" value="LysM"/>
</dbReference>
<dbReference type="Proteomes" id="UP001146793">
    <property type="component" value="Unassembled WGS sequence"/>
</dbReference>
<dbReference type="SMART" id="SM00257">
    <property type="entry name" value="LysM"/>
    <property type="match status" value="1"/>
</dbReference>
<dbReference type="PANTHER" id="PTHR23354">
    <property type="entry name" value="NUCLEOLAR PROTEIN 7/ESTROGEN RECEPTOR COACTIVATOR-RELATED"/>
    <property type="match status" value="1"/>
</dbReference>
<reference evidence="5" key="1">
    <citation type="submission" date="2022-08" db="EMBL/GenBank/DDBJ databases">
        <title>Novel sulphate-reducing endosymbionts in the free-living metamonad Anaeramoeba.</title>
        <authorList>
            <person name="Jerlstrom-Hultqvist J."/>
            <person name="Cepicka I."/>
            <person name="Gallot-Lavallee L."/>
            <person name="Salas-Leiva D."/>
            <person name="Curtis B.A."/>
            <person name="Zahonova K."/>
            <person name="Pipaliya S."/>
            <person name="Dacks J."/>
            <person name="Roger A.J."/>
        </authorList>
    </citation>
    <scope>NUCLEOTIDE SEQUENCE</scope>
    <source>
        <strain evidence="5">Busselton2</strain>
    </source>
</reference>
<dbReference type="Pfam" id="PF07534">
    <property type="entry name" value="TLD"/>
    <property type="match status" value="1"/>
</dbReference>
<dbReference type="Pfam" id="PF01476">
    <property type="entry name" value="LysM"/>
    <property type="match status" value="1"/>
</dbReference>
<feature type="region of interest" description="Disordered" evidence="2">
    <location>
        <begin position="289"/>
        <end position="324"/>
    </location>
</feature>
<comment type="similarity">
    <text evidence="1">Belongs to the OXR1 family.</text>
</comment>
<dbReference type="InterPro" id="IPR036779">
    <property type="entry name" value="LysM_dom_sf"/>
</dbReference>
<feature type="domain" description="TLDc" evidence="4">
    <location>
        <begin position="449"/>
        <end position="608"/>
    </location>
</feature>
<evidence type="ECO:0000256" key="2">
    <source>
        <dbReference type="SAM" id="MobiDB-lite"/>
    </source>
</evidence>
<gene>
    <name evidence="5" type="ORF">M0812_29495</name>
</gene>
<protein>
    <submittedName>
        <fullName evidence="5">Mustard isoform v</fullName>
    </submittedName>
</protein>
<feature type="compositionally biased region" description="Basic and acidic residues" evidence="2">
    <location>
        <begin position="289"/>
        <end position="305"/>
    </location>
</feature>
<proteinExistence type="inferred from homology"/>
<dbReference type="PROSITE" id="PS51782">
    <property type="entry name" value="LYSM"/>
    <property type="match status" value="1"/>
</dbReference>
<evidence type="ECO:0000256" key="1">
    <source>
        <dbReference type="ARBA" id="ARBA00009540"/>
    </source>
</evidence>
<accession>A0AAV7Y8L5</accession>
<dbReference type="SUPFAM" id="SSF54106">
    <property type="entry name" value="LysM domain"/>
    <property type="match status" value="1"/>
</dbReference>
<sequence>MFTDPMLLPNSFKSKEKKIIEYVVQPQETLSSIAIRFGMNIGKLKTLNRLYTNRIFSGKKLFVFEPEEKTRVNNKNQSVDELNNKSKTNPIIDKKEQILKKRSKIKTIMHPVTFVSKDSQLVEGQIVVSPFLFVFKPKFNLEDKENFKYLSQYLVSYEIESVIQAKIVEEYSERAESSGNEFKPTPISSESSTEDFQKIAKQKLKLKKGTKSNLVDLEPLDGRTIQVPEHSIILNSDSEEDNNEKEIETKEKKNEKEIGTEEKESEIKVEIKKEIKKEGQNKNEIKMNIEIEKNDKEKQKEHDQEINGEEEKEEEKSKDQINSNNELESKGVLKIYISNHLAPLVFKGKTTDFNVLQFQLNKIISIIYETKNEERVERHFKHVEEIKEREKLRRKKEQKKLLNQMKKFFSDFGSKSQKSKRKKKLKNQNADPLFSDFSDDETEMIGESKFLKKTHIEAITKALPLKFSLSTWKLVYSSLEDGFSLTTFFDHASKYKNSLFVIQNENSEICGAYISTNWRQAKSYYGNSQMFLFTFLKKFKVFRPSNKNDFFVNSSKNGISFGGGNAPALWLDSNLDNATTEISDTYDNHLLCSKPEFHVIHIEVWAFVN</sequence>
<evidence type="ECO:0000313" key="5">
    <source>
        <dbReference type="EMBL" id="KAJ3423864.1"/>
    </source>
</evidence>
<comment type="caution">
    <text evidence="5">The sequence shown here is derived from an EMBL/GenBank/DDBJ whole genome shotgun (WGS) entry which is preliminary data.</text>
</comment>
<organism evidence="5 6">
    <name type="scientific">Anaeramoeba flamelloides</name>
    <dbReference type="NCBI Taxonomy" id="1746091"/>
    <lineage>
        <taxon>Eukaryota</taxon>
        <taxon>Metamonada</taxon>
        <taxon>Anaeramoebidae</taxon>
        <taxon>Anaeramoeba</taxon>
    </lineage>
</organism>
<evidence type="ECO:0000313" key="6">
    <source>
        <dbReference type="Proteomes" id="UP001146793"/>
    </source>
</evidence>
<dbReference type="Gene3D" id="3.10.350.10">
    <property type="entry name" value="LysM domain"/>
    <property type="match status" value="1"/>
</dbReference>
<evidence type="ECO:0000259" key="3">
    <source>
        <dbReference type="PROSITE" id="PS51782"/>
    </source>
</evidence>
<dbReference type="AlphaFoldDB" id="A0AAV7Y8L5"/>
<evidence type="ECO:0000259" key="4">
    <source>
        <dbReference type="PROSITE" id="PS51886"/>
    </source>
</evidence>
<feature type="region of interest" description="Disordered" evidence="2">
    <location>
        <begin position="233"/>
        <end position="265"/>
    </location>
</feature>
<feature type="domain" description="LysM" evidence="3">
    <location>
        <begin position="20"/>
        <end position="63"/>
    </location>
</feature>
<dbReference type="PROSITE" id="PS51886">
    <property type="entry name" value="TLDC"/>
    <property type="match status" value="1"/>
</dbReference>
<dbReference type="InterPro" id="IPR006571">
    <property type="entry name" value="TLDc_dom"/>
</dbReference>
<dbReference type="CDD" id="cd00118">
    <property type="entry name" value="LysM"/>
    <property type="match status" value="1"/>
</dbReference>
<feature type="compositionally biased region" description="Basic and acidic residues" evidence="2">
    <location>
        <begin position="244"/>
        <end position="265"/>
    </location>
</feature>
<dbReference type="EMBL" id="JANTQA010000075">
    <property type="protein sequence ID" value="KAJ3423864.1"/>
    <property type="molecule type" value="Genomic_DNA"/>
</dbReference>
<name>A0AAV7Y8L5_9EUKA</name>
<dbReference type="SMART" id="SM00584">
    <property type="entry name" value="TLDc"/>
    <property type="match status" value="1"/>
</dbReference>